<dbReference type="GO" id="GO:0016887">
    <property type="term" value="F:ATP hydrolysis activity"/>
    <property type="evidence" value="ECO:0007669"/>
    <property type="project" value="InterPro"/>
</dbReference>
<dbReference type="InterPro" id="IPR027417">
    <property type="entry name" value="P-loop_NTPase"/>
</dbReference>
<dbReference type="Proteomes" id="UP000266089">
    <property type="component" value="Unassembled WGS sequence"/>
</dbReference>
<comment type="similarity">
    <text evidence="1">Belongs to the ABC transporter superfamily.</text>
</comment>
<evidence type="ECO:0000256" key="3">
    <source>
        <dbReference type="ARBA" id="ARBA00022741"/>
    </source>
</evidence>
<dbReference type="Pfam" id="PF00005">
    <property type="entry name" value="ABC_tran"/>
    <property type="match status" value="1"/>
</dbReference>
<dbReference type="Gene3D" id="3.40.50.300">
    <property type="entry name" value="P-loop containing nucleotide triphosphate hydrolases"/>
    <property type="match status" value="1"/>
</dbReference>
<proteinExistence type="inferred from homology"/>
<dbReference type="SMART" id="SM00382">
    <property type="entry name" value="AAA"/>
    <property type="match status" value="1"/>
</dbReference>
<dbReference type="InterPro" id="IPR003593">
    <property type="entry name" value="AAA+_ATPase"/>
</dbReference>
<feature type="domain" description="ABC transporter" evidence="6">
    <location>
        <begin position="4"/>
        <end position="242"/>
    </location>
</feature>
<dbReference type="InterPro" id="IPR017871">
    <property type="entry name" value="ABC_transporter-like_CS"/>
</dbReference>
<sequence length="261" mass="28792">MAEINVENLKVVYRGVILALQGVSMRAGAGEAVALLGPNGAGKSTLVRAISGLLPQYDGRVLDGKIVINGQETQHLPALKVAGLGLTAILEGRPIFRYLTVTENLRAAGHKLTPQRQKELTDEIFTRFPRLYERRFEQGGYLSGGEQQMLLLGMALLTEPRILVVDEPSLGLSPKLTEEVMRVLDELRRDKGLTLVLVEQNARAAFSIVERVYVMEQGRVVFEGTAKEAQADADVMEFYLGGAVAGGFAEAKRYRRRKRWV</sequence>
<evidence type="ECO:0000256" key="5">
    <source>
        <dbReference type="ARBA" id="ARBA00022970"/>
    </source>
</evidence>
<evidence type="ECO:0000259" key="6">
    <source>
        <dbReference type="PROSITE" id="PS50893"/>
    </source>
</evidence>
<keyword evidence="2" id="KW-0813">Transport</keyword>
<dbReference type="AlphaFoldDB" id="A0A399DRV0"/>
<accession>A0A399DRV0</accession>
<dbReference type="InterPro" id="IPR052156">
    <property type="entry name" value="BCAA_Transport_ATP-bd_LivF"/>
</dbReference>
<organism evidence="7 8">
    <name type="scientific">Meiothermus taiwanensis</name>
    <dbReference type="NCBI Taxonomy" id="172827"/>
    <lineage>
        <taxon>Bacteria</taxon>
        <taxon>Thermotogati</taxon>
        <taxon>Deinococcota</taxon>
        <taxon>Deinococci</taxon>
        <taxon>Thermales</taxon>
        <taxon>Thermaceae</taxon>
        <taxon>Meiothermus</taxon>
    </lineage>
</organism>
<evidence type="ECO:0000313" key="8">
    <source>
        <dbReference type="Proteomes" id="UP000266089"/>
    </source>
</evidence>
<keyword evidence="5" id="KW-0029">Amino-acid transport</keyword>
<dbReference type="SUPFAM" id="SSF52540">
    <property type="entry name" value="P-loop containing nucleoside triphosphate hydrolases"/>
    <property type="match status" value="1"/>
</dbReference>
<dbReference type="PROSITE" id="PS00211">
    <property type="entry name" value="ABC_TRANSPORTER_1"/>
    <property type="match status" value="1"/>
</dbReference>
<evidence type="ECO:0000256" key="4">
    <source>
        <dbReference type="ARBA" id="ARBA00022840"/>
    </source>
</evidence>
<reference evidence="7 8" key="1">
    <citation type="submission" date="2018-08" db="EMBL/GenBank/DDBJ databases">
        <title>Meiothermus cateniformans JCM 15151 genome sequencing project.</title>
        <authorList>
            <person name="Da Costa M.S."/>
            <person name="Albuquerque L."/>
            <person name="Raposo P."/>
            <person name="Froufe H.J.C."/>
            <person name="Barroso C.S."/>
            <person name="Egas C."/>
        </authorList>
    </citation>
    <scope>NUCLEOTIDE SEQUENCE [LARGE SCALE GENOMIC DNA]</scope>
    <source>
        <strain evidence="7 8">JCM 15151</strain>
    </source>
</reference>
<gene>
    <name evidence="7" type="primary">livF_6</name>
    <name evidence="7" type="ORF">Mcate_02534</name>
</gene>
<dbReference type="CDD" id="cd03224">
    <property type="entry name" value="ABC_TM1139_LivF_branched"/>
    <property type="match status" value="1"/>
</dbReference>
<evidence type="ECO:0000256" key="2">
    <source>
        <dbReference type="ARBA" id="ARBA00022448"/>
    </source>
</evidence>
<dbReference type="OrthoDB" id="31646at2"/>
<comment type="caution">
    <text evidence="7">The sequence shown here is derived from an EMBL/GenBank/DDBJ whole genome shotgun (WGS) entry which is preliminary data.</text>
</comment>
<dbReference type="PROSITE" id="PS50893">
    <property type="entry name" value="ABC_TRANSPORTER_2"/>
    <property type="match status" value="1"/>
</dbReference>
<evidence type="ECO:0000256" key="1">
    <source>
        <dbReference type="ARBA" id="ARBA00005417"/>
    </source>
</evidence>
<dbReference type="EMBL" id="QWKX01000091">
    <property type="protein sequence ID" value="RIH74826.1"/>
    <property type="molecule type" value="Genomic_DNA"/>
</dbReference>
<dbReference type="RefSeq" id="WP_027888678.1">
    <property type="nucleotide sequence ID" value="NZ_JBHSXZ010000030.1"/>
</dbReference>
<dbReference type="GO" id="GO:0015807">
    <property type="term" value="P:L-amino acid transport"/>
    <property type="evidence" value="ECO:0007669"/>
    <property type="project" value="TreeGrafter"/>
</dbReference>
<dbReference type="GO" id="GO:0005524">
    <property type="term" value="F:ATP binding"/>
    <property type="evidence" value="ECO:0007669"/>
    <property type="project" value="UniProtKB-KW"/>
</dbReference>
<dbReference type="GO" id="GO:0015658">
    <property type="term" value="F:branched-chain amino acid transmembrane transporter activity"/>
    <property type="evidence" value="ECO:0007669"/>
    <property type="project" value="TreeGrafter"/>
</dbReference>
<keyword evidence="3" id="KW-0547">Nucleotide-binding</keyword>
<dbReference type="PANTHER" id="PTHR43820">
    <property type="entry name" value="HIGH-AFFINITY BRANCHED-CHAIN AMINO ACID TRANSPORT ATP-BINDING PROTEIN LIVF"/>
    <property type="match status" value="1"/>
</dbReference>
<evidence type="ECO:0000313" key="7">
    <source>
        <dbReference type="EMBL" id="RIH74826.1"/>
    </source>
</evidence>
<dbReference type="InterPro" id="IPR003439">
    <property type="entry name" value="ABC_transporter-like_ATP-bd"/>
</dbReference>
<name>A0A399DRV0_9DEIN</name>
<dbReference type="PANTHER" id="PTHR43820:SF4">
    <property type="entry name" value="HIGH-AFFINITY BRANCHED-CHAIN AMINO ACID TRANSPORT ATP-BINDING PROTEIN LIVF"/>
    <property type="match status" value="1"/>
</dbReference>
<protein>
    <submittedName>
        <fullName evidence="7">High-affinity branched-chain amino acid transport ATP-binding protein LivF</fullName>
    </submittedName>
</protein>
<keyword evidence="4 7" id="KW-0067">ATP-binding</keyword>